<dbReference type="EMBL" id="LLXL01000552">
    <property type="protein sequence ID" value="PKK71045.1"/>
    <property type="molecule type" value="Genomic_DNA"/>
</dbReference>
<sequence length="407" mass="47690">MFLFESCCLFRKTEPKFFGILRFLTALVFSSALGYYVLYSFNEFISEIGAKSIAFITYPKFNICLRTLSDSDNNSTLKISLYKLYYNDSDFQVYFANESSYVGNNYKPTGMLKFYPNMTNYLYNNSLIPKRTYFAISAKYVNKLNHRCMKFIPQNEFVRHPYYERHPLLFVITLDNSSIYDYFEIGFESFYIATLFDIIGAEMELGFNKHFLTPGRYYEYTFNYKNTKYYSTSLSGLFGFDADDGDMNIVIEDNVLAQIPNTFNTVNTVLELSHNYNFIVNYDIMTFKNNVKKLIENFGGFYSAISGIFVLLFGASKLSPWGICQTHLLRCWPCHRRFKKSLASRYVSRAGIPLVEDPCNLPENGRIEDRVAILEILLKEYYIDDYYLDELRKTRKKYIRILGDENA</sequence>
<evidence type="ECO:0000313" key="2">
    <source>
        <dbReference type="EMBL" id="PKK71045.1"/>
    </source>
</evidence>
<keyword evidence="1" id="KW-1133">Transmembrane helix</keyword>
<comment type="caution">
    <text evidence="2">The sequence shown here is derived from an EMBL/GenBank/DDBJ whole genome shotgun (WGS) entry which is preliminary data.</text>
</comment>
<name>A0A2N1NAU2_9GLOM</name>
<dbReference type="Proteomes" id="UP000233469">
    <property type="component" value="Unassembled WGS sequence"/>
</dbReference>
<feature type="transmembrane region" description="Helical" evidence="1">
    <location>
        <begin position="294"/>
        <end position="315"/>
    </location>
</feature>
<keyword evidence="1" id="KW-0812">Transmembrane</keyword>
<dbReference type="VEuPathDB" id="FungiDB:RhiirA1_449324"/>
<feature type="transmembrane region" description="Helical" evidence="1">
    <location>
        <begin position="20"/>
        <end position="38"/>
    </location>
</feature>
<organism evidence="2 3">
    <name type="scientific">Rhizophagus irregularis</name>
    <dbReference type="NCBI Taxonomy" id="588596"/>
    <lineage>
        <taxon>Eukaryota</taxon>
        <taxon>Fungi</taxon>
        <taxon>Fungi incertae sedis</taxon>
        <taxon>Mucoromycota</taxon>
        <taxon>Glomeromycotina</taxon>
        <taxon>Glomeromycetes</taxon>
        <taxon>Glomerales</taxon>
        <taxon>Glomeraceae</taxon>
        <taxon>Rhizophagus</taxon>
    </lineage>
</organism>
<proteinExistence type="predicted"/>
<dbReference type="VEuPathDB" id="FungiDB:FUN_009238"/>
<protein>
    <submittedName>
        <fullName evidence="2">Uncharacterized protein</fullName>
    </submittedName>
</protein>
<dbReference type="OrthoDB" id="2339353at2759"/>
<gene>
    <name evidence="2" type="ORF">RhiirC2_778890</name>
</gene>
<evidence type="ECO:0000256" key="1">
    <source>
        <dbReference type="SAM" id="Phobius"/>
    </source>
</evidence>
<dbReference type="AlphaFoldDB" id="A0A2N1NAU2"/>
<reference evidence="2 3" key="1">
    <citation type="submission" date="2016-04" db="EMBL/GenBank/DDBJ databases">
        <title>Genome analyses suggest a sexual origin of heterokaryosis in a supposedly ancient asexual fungus.</title>
        <authorList>
            <person name="Ropars J."/>
            <person name="Sedzielewska K."/>
            <person name="Noel J."/>
            <person name="Charron P."/>
            <person name="Farinelli L."/>
            <person name="Marton T."/>
            <person name="Kruger M."/>
            <person name="Pelin A."/>
            <person name="Brachmann A."/>
            <person name="Corradi N."/>
        </authorList>
    </citation>
    <scope>NUCLEOTIDE SEQUENCE [LARGE SCALE GENOMIC DNA]</scope>
    <source>
        <strain evidence="2 3">C2</strain>
    </source>
</reference>
<reference evidence="2 3" key="2">
    <citation type="submission" date="2017-10" db="EMBL/GenBank/DDBJ databases">
        <title>Extensive intraspecific genome diversity in a model arbuscular mycorrhizal fungus.</title>
        <authorList>
            <person name="Chen E.C.H."/>
            <person name="Morin E."/>
            <person name="Baudet D."/>
            <person name="Noel J."/>
            <person name="Ndikumana S."/>
            <person name="Charron P."/>
            <person name="St-Onge C."/>
            <person name="Giorgi J."/>
            <person name="Grigoriev I.V."/>
            <person name="Roux C."/>
            <person name="Martin F.M."/>
            <person name="Corradi N."/>
        </authorList>
    </citation>
    <scope>NUCLEOTIDE SEQUENCE [LARGE SCALE GENOMIC DNA]</scope>
    <source>
        <strain evidence="2 3">C2</strain>
    </source>
</reference>
<accession>A0A2N1NAU2</accession>
<keyword evidence="1" id="KW-0472">Membrane</keyword>
<evidence type="ECO:0000313" key="3">
    <source>
        <dbReference type="Proteomes" id="UP000233469"/>
    </source>
</evidence>
<dbReference type="VEuPathDB" id="FungiDB:RhiirFUN_008042"/>